<name>A0AAV5U1Q1_9BILA</name>
<proteinExistence type="predicted"/>
<feature type="non-terminal residue" evidence="2">
    <location>
        <position position="262"/>
    </location>
</feature>
<feature type="compositionally biased region" description="Pro residues" evidence="1">
    <location>
        <begin position="215"/>
        <end position="229"/>
    </location>
</feature>
<feature type="non-terminal residue" evidence="2">
    <location>
        <position position="1"/>
    </location>
</feature>
<feature type="region of interest" description="Disordered" evidence="1">
    <location>
        <begin position="176"/>
        <end position="196"/>
    </location>
</feature>
<keyword evidence="3" id="KW-1185">Reference proteome</keyword>
<gene>
    <name evidence="2" type="ORF">PENTCL1PPCAC_22970</name>
</gene>
<accession>A0AAV5U1Q1</accession>
<feature type="compositionally biased region" description="Basic and acidic residues" evidence="1">
    <location>
        <begin position="235"/>
        <end position="254"/>
    </location>
</feature>
<evidence type="ECO:0000313" key="3">
    <source>
        <dbReference type="Proteomes" id="UP001432027"/>
    </source>
</evidence>
<feature type="compositionally biased region" description="Basic and acidic residues" evidence="1">
    <location>
        <begin position="1"/>
        <end position="14"/>
    </location>
</feature>
<protein>
    <submittedName>
        <fullName evidence="2">Uncharacterized protein</fullName>
    </submittedName>
</protein>
<dbReference type="Proteomes" id="UP001432027">
    <property type="component" value="Unassembled WGS sequence"/>
</dbReference>
<reference evidence="2" key="1">
    <citation type="submission" date="2023-10" db="EMBL/GenBank/DDBJ databases">
        <title>Genome assembly of Pristionchus species.</title>
        <authorList>
            <person name="Yoshida K."/>
            <person name="Sommer R.J."/>
        </authorList>
    </citation>
    <scope>NUCLEOTIDE SEQUENCE</scope>
    <source>
        <strain evidence="2">RS0144</strain>
    </source>
</reference>
<comment type="caution">
    <text evidence="2">The sequence shown here is derived from an EMBL/GenBank/DDBJ whole genome shotgun (WGS) entry which is preliminary data.</text>
</comment>
<feature type="region of interest" description="Disordered" evidence="1">
    <location>
        <begin position="1"/>
        <end position="45"/>
    </location>
</feature>
<evidence type="ECO:0000313" key="2">
    <source>
        <dbReference type="EMBL" id="GMT00796.1"/>
    </source>
</evidence>
<feature type="region of interest" description="Disordered" evidence="1">
    <location>
        <begin position="209"/>
        <end position="262"/>
    </location>
</feature>
<sequence length="262" mass="30212">EQEEGREWGTRDSSIRTTPSTEYPSTTTTSPFIPSSTTTTSPSIAFRKTTPSWGFEWWNAQSETRPSTATPFQWWTVPQSHTTPRMRHRPPSTRSTHDSPITERTRRTVQTTTVHEDYATEEYDEETTKETAYTQEPTTTPELILFKTTQFKDVNKRAHFDLDGFTKPVTTTTEMTTTMEKEETTTEEEEEERQPEEMIIESLWVTTEVSLPSSPSLPLPDRSPLPHPPMLFHSSLEDEFPRPGWVKGDKKHTTEVPIQEEE</sequence>
<evidence type="ECO:0000256" key="1">
    <source>
        <dbReference type="SAM" id="MobiDB-lite"/>
    </source>
</evidence>
<feature type="compositionally biased region" description="Basic and acidic residues" evidence="1">
    <location>
        <begin position="95"/>
        <end position="106"/>
    </location>
</feature>
<feature type="compositionally biased region" description="Low complexity" evidence="1">
    <location>
        <begin position="17"/>
        <end position="43"/>
    </location>
</feature>
<dbReference type="AlphaFoldDB" id="A0AAV5U1Q1"/>
<feature type="region of interest" description="Disordered" evidence="1">
    <location>
        <begin position="80"/>
        <end position="109"/>
    </location>
</feature>
<feature type="compositionally biased region" description="Acidic residues" evidence="1">
    <location>
        <begin position="185"/>
        <end position="194"/>
    </location>
</feature>
<organism evidence="2 3">
    <name type="scientific">Pristionchus entomophagus</name>
    <dbReference type="NCBI Taxonomy" id="358040"/>
    <lineage>
        <taxon>Eukaryota</taxon>
        <taxon>Metazoa</taxon>
        <taxon>Ecdysozoa</taxon>
        <taxon>Nematoda</taxon>
        <taxon>Chromadorea</taxon>
        <taxon>Rhabditida</taxon>
        <taxon>Rhabditina</taxon>
        <taxon>Diplogasteromorpha</taxon>
        <taxon>Diplogasteroidea</taxon>
        <taxon>Neodiplogasteridae</taxon>
        <taxon>Pristionchus</taxon>
    </lineage>
</organism>
<dbReference type="EMBL" id="BTSX01000005">
    <property type="protein sequence ID" value="GMT00796.1"/>
    <property type="molecule type" value="Genomic_DNA"/>
</dbReference>